<dbReference type="AlphaFoldDB" id="A0A7W7Z1A6"/>
<keyword evidence="5 7" id="KW-0067">ATP-binding</keyword>
<comment type="subcellular location">
    <subcellularLocation>
        <location evidence="7">Cytoplasm</location>
    </subcellularLocation>
</comment>
<dbReference type="GO" id="GO:0005829">
    <property type="term" value="C:cytosol"/>
    <property type="evidence" value="ECO:0007669"/>
    <property type="project" value="TreeGrafter"/>
</dbReference>
<keyword evidence="2 7" id="KW-0808">Transferase</keyword>
<dbReference type="InterPro" id="IPR003836">
    <property type="entry name" value="Glucokinase"/>
</dbReference>
<keyword evidence="6 7" id="KW-0324">Glycolysis</keyword>
<dbReference type="GO" id="GO:0006096">
    <property type="term" value="P:glycolytic process"/>
    <property type="evidence" value="ECO:0007669"/>
    <property type="project" value="UniProtKB-UniRule"/>
</dbReference>
<dbReference type="Gene3D" id="3.40.367.20">
    <property type="match status" value="1"/>
</dbReference>
<dbReference type="EMBL" id="JACHIH010000003">
    <property type="protein sequence ID" value="MBB5046180.1"/>
    <property type="molecule type" value="Genomic_DNA"/>
</dbReference>
<evidence type="ECO:0000256" key="7">
    <source>
        <dbReference type="HAMAP-Rule" id="MF_00524"/>
    </source>
</evidence>
<dbReference type="Proteomes" id="UP000542353">
    <property type="component" value="Unassembled WGS sequence"/>
</dbReference>
<dbReference type="InterPro" id="IPR050201">
    <property type="entry name" value="Bacterial_glucokinase"/>
</dbReference>
<evidence type="ECO:0000256" key="2">
    <source>
        <dbReference type="ARBA" id="ARBA00022679"/>
    </source>
</evidence>
<evidence type="ECO:0000256" key="8">
    <source>
        <dbReference type="RuleBase" id="RU004046"/>
    </source>
</evidence>
<dbReference type="PANTHER" id="PTHR47690">
    <property type="entry name" value="GLUCOKINASE"/>
    <property type="match status" value="1"/>
</dbReference>
<evidence type="ECO:0000256" key="6">
    <source>
        <dbReference type="ARBA" id="ARBA00023152"/>
    </source>
</evidence>
<keyword evidence="10" id="KW-1185">Reference proteome</keyword>
<dbReference type="SUPFAM" id="SSF53067">
    <property type="entry name" value="Actin-like ATPase domain"/>
    <property type="match status" value="1"/>
</dbReference>
<keyword evidence="1 7" id="KW-0963">Cytoplasm</keyword>
<dbReference type="EC" id="2.7.1.2" evidence="7"/>
<dbReference type="GO" id="GO:0005536">
    <property type="term" value="F:D-glucose binding"/>
    <property type="evidence" value="ECO:0007669"/>
    <property type="project" value="InterPro"/>
</dbReference>
<comment type="catalytic activity">
    <reaction evidence="7">
        <text>D-glucose + ATP = D-glucose 6-phosphate + ADP + H(+)</text>
        <dbReference type="Rhea" id="RHEA:17825"/>
        <dbReference type="ChEBI" id="CHEBI:4167"/>
        <dbReference type="ChEBI" id="CHEBI:15378"/>
        <dbReference type="ChEBI" id="CHEBI:30616"/>
        <dbReference type="ChEBI" id="CHEBI:61548"/>
        <dbReference type="ChEBI" id="CHEBI:456216"/>
        <dbReference type="EC" id="2.7.1.2"/>
    </reaction>
</comment>
<name>A0A7W7Z1A6_9BRAD</name>
<dbReference type="PANTHER" id="PTHR47690:SF1">
    <property type="entry name" value="GLUCOKINASE"/>
    <property type="match status" value="1"/>
</dbReference>
<dbReference type="FunFam" id="3.40.367.20:FF:000002">
    <property type="entry name" value="Glucokinase"/>
    <property type="match status" value="1"/>
</dbReference>
<dbReference type="GO" id="GO:0005524">
    <property type="term" value="F:ATP binding"/>
    <property type="evidence" value="ECO:0007669"/>
    <property type="project" value="UniProtKB-UniRule"/>
</dbReference>
<evidence type="ECO:0000256" key="5">
    <source>
        <dbReference type="ARBA" id="ARBA00022840"/>
    </source>
</evidence>
<dbReference type="InterPro" id="IPR043129">
    <property type="entry name" value="ATPase_NBD"/>
</dbReference>
<organism evidence="9 10">
    <name type="scientific">Rhodopseudomonas rhenobacensis</name>
    <dbReference type="NCBI Taxonomy" id="87461"/>
    <lineage>
        <taxon>Bacteria</taxon>
        <taxon>Pseudomonadati</taxon>
        <taxon>Pseudomonadota</taxon>
        <taxon>Alphaproteobacteria</taxon>
        <taxon>Hyphomicrobiales</taxon>
        <taxon>Nitrobacteraceae</taxon>
        <taxon>Rhodopseudomonas</taxon>
    </lineage>
</organism>
<keyword evidence="4 7" id="KW-0418">Kinase</keyword>
<evidence type="ECO:0000313" key="9">
    <source>
        <dbReference type="EMBL" id="MBB5046180.1"/>
    </source>
</evidence>
<evidence type="ECO:0000256" key="3">
    <source>
        <dbReference type="ARBA" id="ARBA00022741"/>
    </source>
</evidence>
<dbReference type="HAMAP" id="MF_00524">
    <property type="entry name" value="Glucokinase"/>
    <property type="match status" value="1"/>
</dbReference>
<reference evidence="9 10" key="1">
    <citation type="submission" date="2020-08" db="EMBL/GenBank/DDBJ databases">
        <title>Genomic Encyclopedia of Type Strains, Phase IV (KMG-IV): sequencing the most valuable type-strain genomes for metagenomic binning, comparative biology and taxonomic classification.</title>
        <authorList>
            <person name="Goeker M."/>
        </authorList>
    </citation>
    <scope>NUCLEOTIDE SEQUENCE [LARGE SCALE GENOMIC DNA]</scope>
    <source>
        <strain evidence="9 10">DSM 12706</strain>
    </source>
</reference>
<accession>A0A7W7Z1A6</accession>
<gene>
    <name evidence="7" type="primary">glk</name>
    <name evidence="9" type="ORF">HNR60_000922</name>
</gene>
<evidence type="ECO:0000313" key="10">
    <source>
        <dbReference type="Proteomes" id="UP000542353"/>
    </source>
</evidence>
<dbReference type="Pfam" id="PF02685">
    <property type="entry name" value="Glucokinase"/>
    <property type="match status" value="1"/>
</dbReference>
<dbReference type="Gene3D" id="3.30.420.40">
    <property type="match status" value="1"/>
</dbReference>
<evidence type="ECO:0000256" key="4">
    <source>
        <dbReference type="ARBA" id="ARBA00022777"/>
    </source>
</evidence>
<dbReference type="NCBIfam" id="TIGR00749">
    <property type="entry name" value="glk"/>
    <property type="match status" value="1"/>
</dbReference>
<evidence type="ECO:0000256" key="1">
    <source>
        <dbReference type="ARBA" id="ARBA00022490"/>
    </source>
</evidence>
<dbReference type="RefSeq" id="WP_184254772.1">
    <property type="nucleotide sequence ID" value="NZ_JACHIH010000003.1"/>
</dbReference>
<dbReference type="GO" id="GO:0004340">
    <property type="term" value="F:glucokinase activity"/>
    <property type="evidence" value="ECO:0007669"/>
    <property type="project" value="UniProtKB-UniRule"/>
</dbReference>
<sequence>MTAQPQANTKPVLLADIGGTNARFALLQDGAVGAVSHLVVSDYPTFAEAMGAYLRDQQGGGKLAAAHLAVAGTVTNGRCEMTNSPWVIDAAELSEAFSIPSVRVINDFEAVAWSLSAIPAAKLRQLGGGDAVPGTPLFALGPGTGLGMASNVPLPQGRVVLPGEGGHATLAGVNAREDAVIGVLRRKFGHVSAERALSGSGLENLYNALVSLDGLSLPPRAAPQITKAGVEGSCKTCREAVDMFCALLGGVAGNLALILGAKGGIYVAGGIIHHMTEHLAGSAFRARFEDKGRFRDYLAAIPVYLVLEEDVAFIGLREFTEVVGAGSSHLPCDTDSRA</sequence>
<keyword evidence="3 7" id="KW-0547">Nucleotide-binding</keyword>
<comment type="similarity">
    <text evidence="7 8">Belongs to the bacterial glucokinase family.</text>
</comment>
<protein>
    <recommendedName>
        <fullName evidence="7">Glucokinase</fullName>
        <ecNumber evidence="7">2.7.1.2</ecNumber>
    </recommendedName>
    <alternativeName>
        <fullName evidence="7">Glucose kinase</fullName>
    </alternativeName>
</protein>
<proteinExistence type="inferred from homology"/>
<comment type="caution">
    <text evidence="9">The sequence shown here is derived from an EMBL/GenBank/DDBJ whole genome shotgun (WGS) entry which is preliminary data.</text>
</comment>
<feature type="binding site" evidence="7">
    <location>
        <begin position="15"/>
        <end position="20"/>
    </location>
    <ligand>
        <name>ATP</name>
        <dbReference type="ChEBI" id="CHEBI:30616"/>
    </ligand>
</feature>
<dbReference type="CDD" id="cd24008">
    <property type="entry name" value="ASKHA_NBD_GLK"/>
    <property type="match status" value="1"/>
</dbReference>